<dbReference type="Gene3D" id="3.40.50.1820">
    <property type="entry name" value="alpha/beta hydrolase"/>
    <property type="match status" value="1"/>
</dbReference>
<dbReference type="RefSeq" id="WP_379801698.1">
    <property type="nucleotide sequence ID" value="NZ_JBHRVI010000001.1"/>
</dbReference>
<name>A0ABQ1HKF6_9FLAO</name>
<accession>A0ABQ1HKF6</accession>
<dbReference type="InterPro" id="IPR029058">
    <property type="entry name" value="AB_hydrolase_fold"/>
</dbReference>
<dbReference type="GO" id="GO:0016787">
    <property type="term" value="F:hydrolase activity"/>
    <property type="evidence" value="ECO:0007669"/>
    <property type="project" value="UniProtKB-KW"/>
</dbReference>
<dbReference type="EMBL" id="BMGA01000005">
    <property type="protein sequence ID" value="GGA80163.1"/>
    <property type="molecule type" value="Genomic_DNA"/>
</dbReference>
<evidence type="ECO:0000313" key="2">
    <source>
        <dbReference type="EMBL" id="GGA80163.1"/>
    </source>
</evidence>
<organism evidence="2 3">
    <name type="scientific">Flavobacterium palustre</name>
    <dbReference type="NCBI Taxonomy" id="1476463"/>
    <lineage>
        <taxon>Bacteria</taxon>
        <taxon>Pseudomonadati</taxon>
        <taxon>Bacteroidota</taxon>
        <taxon>Flavobacteriia</taxon>
        <taxon>Flavobacteriales</taxon>
        <taxon>Flavobacteriaceae</taxon>
        <taxon>Flavobacterium</taxon>
    </lineage>
</organism>
<dbReference type="Proteomes" id="UP000658793">
    <property type="component" value="Unassembled WGS sequence"/>
</dbReference>
<comment type="caution">
    <text evidence="2">The sequence shown here is derived from an EMBL/GenBank/DDBJ whole genome shotgun (WGS) entry which is preliminary data.</text>
</comment>
<evidence type="ECO:0000313" key="3">
    <source>
        <dbReference type="Proteomes" id="UP000658793"/>
    </source>
</evidence>
<feature type="domain" description="AB hydrolase-1" evidence="1">
    <location>
        <begin position="92"/>
        <end position="205"/>
    </location>
</feature>
<dbReference type="PANTHER" id="PTHR46438:SF11">
    <property type="entry name" value="LIPASE-RELATED"/>
    <property type="match status" value="1"/>
</dbReference>
<protein>
    <submittedName>
        <fullName evidence="2">Alpha/beta hydrolase</fullName>
    </submittedName>
</protein>
<evidence type="ECO:0000259" key="1">
    <source>
        <dbReference type="Pfam" id="PF00561"/>
    </source>
</evidence>
<proteinExistence type="predicted"/>
<keyword evidence="2" id="KW-0378">Hydrolase</keyword>
<gene>
    <name evidence="2" type="ORF">GCM10008015_21100</name>
</gene>
<dbReference type="InterPro" id="IPR000073">
    <property type="entry name" value="AB_hydrolase_1"/>
</dbReference>
<dbReference type="PANTHER" id="PTHR46438">
    <property type="entry name" value="ALPHA/BETA-HYDROLASES SUPERFAMILY PROTEIN"/>
    <property type="match status" value="1"/>
</dbReference>
<dbReference type="SUPFAM" id="SSF53474">
    <property type="entry name" value="alpha/beta-Hydrolases"/>
    <property type="match status" value="1"/>
</dbReference>
<sequence length="293" mass="33455">MQNKIEVAIVFLIMKKALYFLLTKSIGLYINVLSFIAPEKATQIAHGYFSIPRKGKFNQKKLPKILEEAQQETISHNGDSIQTYIWKGNETIILLIHGWESNSSRWKKMLPYLKKSGSTIIAIDGPAQGLSSGTEFTVTKYAEFIDIAAKKYQPNYIIGHSLGGKTSLYYQYKYQNPNVQKMVILGAPSDFTIIFNNFIKLLSLNNKVIKALENKYTGILEQNLNLFTAQEFASKINVKGFLAHDIDDIVVLFNEGKKIAHSWENVQFIETKGLGHKLHDDELYQKVYQFLFE</sequence>
<keyword evidence="3" id="KW-1185">Reference proteome</keyword>
<reference evidence="3" key="1">
    <citation type="journal article" date="2019" name="Int. J. Syst. Evol. Microbiol.">
        <title>The Global Catalogue of Microorganisms (GCM) 10K type strain sequencing project: providing services to taxonomists for standard genome sequencing and annotation.</title>
        <authorList>
            <consortium name="The Broad Institute Genomics Platform"/>
            <consortium name="The Broad Institute Genome Sequencing Center for Infectious Disease"/>
            <person name="Wu L."/>
            <person name="Ma J."/>
        </authorList>
    </citation>
    <scope>NUCLEOTIDE SEQUENCE [LARGE SCALE GENOMIC DNA]</scope>
    <source>
        <strain evidence="3">CGMCC 1.12811</strain>
    </source>
</reference>
<dbReference type="Pfam" id="PF00561">
    <property type="entry name" value="Abhydrolase_1"/>
    <property type="match status" value="1"/>
</dbReference>